<evidence type="ECO:0000313" key="2">
    <source>
        <dbReference type="EMBL" id="CAL1542113.1"/>
    </source>
</evidence>
<organism evidence="2 3">
    <name type="scientific">Lymnaea stagnalis</name>
    <name type="common">Great pond snail</name>
    <name type="synonym">Helix stagnalis</name>
    <dbReference type="NCBI Taxonomy" id="6523"/>
    <lineage>
        <taxon>Eukaryota</taxon>
        <taxon>Metazoa</taxon>
        <taxon>Spiralia</taxon>
        <taxon>Lophotrochozoa</taxon>
        <taxon>Mollusca</taxon>
        <taxon>Gastropoda</taxon>
        <taxon>Heterobranchia</taxon>
        <taxon>Euthyneura</taxon>
        <taxon>Panpulmonata</taxon>
        <taxon>Hygrophila</taxon>
        <taxon>Lymnaeoidea</taxon>
        <taxon>Lymnaeidae</taxon>
        <taxon>Lymnaea</taxon>
    </lineage>
</organism>
<comment type="caution">
    <text evidence="2">The sequence shown here is derived from an EMBL/GenBank/DDBJ whole genome shotgun (WGS) entry which is preliminary data.</text>
</comment>
<sequence>MSENQINLKNDNPTASIQSSYLNESTHGKADISGTGVMTSENSSMSISGTGVMTSENSSLSISGTGVMTSENSSLSISGTGAMTSENSSLAISGTGVMTSENSSLSISGTGVMTSENSSLSISETGVMASENSSLSISETVVMPSENSFLSKTDSLQAVGSMKINSDSHGKIENISTSVGHRDLMTNGSNPSNVTDDPLAGCFEVSKKSDEKVKKVSKIIIRPTQNQTSLKVADTQIMQTLGFILRDPEQTSNTFQLHKLQLRKPEALKNVKLQVGEITTQTPVAIQPRAKSLLKTIVVDSTASTSYVQTTPITSSIQPHTTPATLQESSDNVVKNAMLSNSAGPHFMRHGRLVFHSPASNKITPVPTAGTNNTVQATAAKTAAIHSIIGKIIQNSKTSSPSALDSSQTHIGTSLLTSAATLTVQNGTKTTEHSTSASDVSSLPVPSSIVSKAKTSLITMSNVTRSSLPPPTNPLVPKLSVQPVLIKSSLPPSTGAKTATSNVKSTVSGKTTFNLKQLEVSNVRNESIHSSLTSVANLAVQPSTTSKHSSTTNSVLSNLETEPIIISNSPPQPSTLSQPLPFTAILNNLKQSHQSSQNKKQSH</sequence>
<accession>A0AAV2I5W9</accession>
<reference evidence="2 3" key="1">
    <citation type="submission" date="2024-04" db="EMBL/GenBank/DDBJ databases">
        <authorList>
            <consortium name="Genoscope - CEA"/>
            <person name="William W."/>
        </authorList>
    </citation>
    <scope>NUCLEOTIDE SEQUENCE [LARGE SCALE GENOMIC DNA]</scope>
</reference>
<evidence type="ECO:0000313" key="3">
    <source>
        <dbReference type="Proteomes" id="UP001497497"/>
    </source>
</evidence>
<name>A0AAV2I5W9_LYMST</name>
<evidence type="ECO:0000256" key="1">
    <source>
        <dbReference type="SAM" id="MobiDB-lite"/>
    </source>
</evidence>
<keyword evidence="3" id="KW-1185">Reference proteome</keyword>
<feature type="region of interest" description="Disordered" evidence="1">
    <location>
        <begin position="37"/>
        <end position="68"/>
    </location>
</feature>
<dbReference type="AlphaFoldDB" id="A0AAV2I5W9"/>
<dbReference type="EMBL" id="CAXITT010000470">
    <property type="protein sequence ID" value="CAL1542113.1"/>
    <property type="molecule type" value="Genomic_DNA"/>
</dbReference>
<protein>
    <submittedName>
        <fullName evidence="2">Uncharacterized protein</fullName>
    </submittedName>
</protein>
<gene>
    <name evidence="2" type="ORF">GSLYS_00015719001</name>
</gene>
<dbReference type="Proteomes" id="UP001497497">
    <property type="component" value="Unassembled WGS sequence"/>
</dbReference>
<feature type="non-terminal residue" evidence="2">
    <location>
        <position position="603"/>
    </location>
</feature>
<proteinExistence type="predicted"/>